<keyword evidence="1" id="KW-0732">Signal</keyword>
<dbReference type="RefSeq" id="WP_120180792.1">
    <property type="nucleotide sequence ID" value="NZ_CBINCU010000004.1"/>
</dbReference>
<organism evidence="2 3">
    <name type="scientific">Pelobium manganitolerans</name>
    <dbReference type="NCBI Taxonomy" id="1842495"/>
    <lineage>
        <taxon>Bacteria</taxon>
        <taxon>Pseudomonadati</taxon>
        <taxon>Bacteroidota</taxon>
        <taxon>Sphingobacteriia</taxon>
        <taxon>Sphingobacteriales</taxon>
        <taxon>Sphingobacteriaceae</taxon>
        <taxon>Pelobium</taxon>
    </lineage>
</organism>
<comment type="caution">
    <text evidence="2">The sequence shown here is derived from an EMBL/GenBank/DDBJ whole genome shotgun (WGS) entry which is preliminary data.</text>
</comment>
<proteinExistence type="predicted"/>
<gene>
    <name evidence="2" type="ORF">BCY91_14845</name>
</gene>
<dbReference type="Proteomes" id="UP000283433">
    <property type="component" value="Unassembled WGS sequence"/>
</dbReference>
<dbReference type="PROSITE" id="PS51257">
    <property type="entry name" value="PROKAR_LIPOPROTEIN"/>
    <property type="match status" value="1"/>
</dbReference>
<dbReference type="EMBL" id="MBTA01000004">
    <property type="protein sequence ID" value="RKD18614.1"/>
    <property type="molecule type" value="Genomic_DNA"/>
</dbReference>
<dbReference type="AlphaFoldDB" id="A0A419S9B3"/>
<protein>
    <recommendedName>
        <fullName evidence="4">Lipocalin-like domain-containing protein</fullName>
    </recommendedName>
</protein>
<keyword evidence="3" id="KW-1185">Reference proteome</keyword>
<sequence>MKKSILATLCFCALAFAISACASKSGVTNYKVSKSTVAGNWTVSDVRLEGFPSDYQVRDAFGMAPYNNFIGSTWKLYGGYSGYITLPNGTTQNIYWSLLNDGTNPVFQFKKVDAGEKARNVTEGYRMNIESASKNTLVLSSPFDLLNGHSAKIVYTLNAQ</sequence>
<feature type="signal peptide" evidence="1">
    <location>
        <begin position="1"/>
        <end position="22"/>
    </location>
</feature>
<name>A0A419S9B3_9SPHI</name>
<dbReference type="OrthoDB" id="1121756at2"/>
<feature type="chain" id="PRO_5019231338" description="Lipocalin-like domain-containing protein" evidence="1">
    <location>
        <begin position="23"/>
        <end position="160"/>
    </location>
</feature>
<evidence type="ECO:0000313" key="2">
    <source>
        <dbReference type="EMBL" id="RKD18614.1"/>
    </source>
</evidence>
<evidence type="ECO:0000313" key="3">
    <source>
        <dbReference type="Proteomes" id="UP000283433"/>
    </source>
</evidence>
<evidence type="ECO:0008006" key="4">
    <source>
        <dbReference type="Google" id="ProtNLM"/>
    </source>
</evidence>
<reference evidence="2 3" key="1">
    <citation type="submission" date="2016-07" db="EMBL/GenBank/DDBJ databases">
        <title>Genome of Pelobium manganitolerans.</title>
        <authorList>
            <person name="Wu S."/>
            <person name="Wang G."/>
        </authorList>
    </citation>
    <scope>NUCLEOTIDE SEQUENCE [LARGE SCALE GENOMIC DNA]</scope>
    <source>
        <strain evidence="2 3">YS-25</strain>
    </source>
</reference>
<evidence type="ECO:0000256" key="1">
    <source>
        <dbReference type="SAM" id="SignalP"/>
    </source>
</evidence>
<accession>A0A419S9B3</accession>